<dbReference type="InterPro" id="IPR011333">
    <property type="entry name" value="SKP1/BTB/POZ_sf"/>
</dbReference>
<dbReference type="PANTHER" id="PTHR47022">
    <property type="entry name" value="BTB AND MATH DOMAIN-CONTAINING PROTEIN 36-RELATED"/>
    <property type="match status" value="1"/>
</dbReference>
<dbReference type="EMBL" id="BTRK01000005">
    <property type="protein sequence ID" value="GMR55054.1"/>
    <property type="molecule type" value="Genomic_DNA"/>
</dbReference>
<feature type="domain" description="BTB" evidence="1">
    <location>
        <begin position="50"/>
        <end position="117"/>
    </location>
</feature>
<evidence type="ECO:0000259" key="1">
    <source>
        <dbReference type="PROSITE" id="PS50097"/>
    </source>
</evidence>
<dbReference type="CDD" id="cd18186">
    <property type="entry name" value="BTB_POZ_ZBTB_KLHL-like"/>
    <property type="match status" value="1"/>
</dbReference>
<dbReference type="PROSITE" id="PS50097">
    <property type="entry name" value="BTB"/>
    <property type="match status" value="1"/>
</dbReference>
<dbReference type="SUPFAM" id="SSF54695">
    <property type="entry name" value="POZ domain"/>
    <property type="match status" value="1"/>
</dbReference>
<accession>A0AAN5D2C3</accession>
<dbReference type="Proteomes" id="UP001328107">
    <property type="component" value="Unassembled WGS sequence"/>
</dbReference>
<evidence type="ECO:0000313" key="2">
    <source>
        <dbReference type="EMBL" id="GMR55054.1"/>
    </source>
</evidence>
<dbReference type="InterPro" id="IPR000210">
    <property type="entry name" value="BTB/POZ_dom"/>
</dbReference>
<proteinExistence type="predicted"/>
<keyword evidence="3" id="KW-1185">Reference proteome</keyword>
<name>A0AAN5D2C3_9BILA</name>
<organism evidence="2 3">
    <name type="scientific">Pristionchus mayeri</name>
    <dbReference type="NCBI Taxonomy" id="1317129"/>
    <lineage>
        <taxon>Eukaryota</taxon>
        <taxon>Metazoa</taxon>
        <taxon>Ecdysozoa</taxon>
        <taxon>Nematoda</taxon>
        <taxon>Chromadorea</taxon>
        <taxon>Rhabditida</taxon>
        <taxon>Rhabditina</taxon>
        <taxon>Diplogasteromorpha</taxon>
        <taxon>Diplogasteroidea</taxon>
        <taxon>Neodiplogasteridae</taxon>
        <taxon>Pristionchus</taxon>
    </lineage>
</organism>
<feature type="non-terminal residue" evidence="2">
    <location>
        <position position="1"/>
    </location>
</feature>
<reference evidence="3" key="1">
    <citation type="submission" date="2022-10" db="EMBL/GenBank/DDBJ databases">
        <title>Genome assembly of Pristionchus species.</title>
        <authorList>
            <person name="Yoshida K."/>
            <person name="Sommer R.J."/>
        </authorList>
    </citation>
    <scope>NUCLEOTIDE SEQUENCE [LARGE SCALE GENOMIC DNA]</scope>
    <source>
        <strain evidence="3">RS5460</strain>
    </source>
</reference>
<dbReference type="Gene3D" id="3.30.710.10">
    <property type="entry name" value="Potassium Channel Kv1.1, Chain A"/>
    <property type="match status" value="1"/>
</dbReference>
<evidence type="ECO:0000313" key="3">
    <source>
        <dbReference type="Proteomes" id="UP001328107"/>
    </source>
</evidence>
<comment type="caution">
    <text evidence="2">The sequence shown here is derived from an EMBL/GenBank/DDBJ whole genome shotgun (WGS) entry which is preliminary data.</text>
</comment>
<dbReference type="AlphaFoldDB" id="A0AAN5D2C3"/>
<dbReference type="SMART" id="SM00225">
    <property type="entry name" value="BTB"/>
    <property type="match status" value="1"/>
</dbReference>
<gene>
    <name evidence="2" type="ORF">PMAYCL1PPCAC_25249</name>
</gene>
<dbReference type="PANTHER" id="PTHR47022:SF1">
    <property type="entry name" value="BTB AND MATH DOMAIN-CONTAINING PROTEIN 36-RELATED"/>
    <property type="match status" value="1"/>
</dbReference>
<sequence length="212" mass="24769">RKLADQYNLNELQEHSYSALGITDDIKTECSSEIRVTEQVDFTNQNEPYLDATFVIGGEKVYASKQILAFHSPVFKSIFYGESAEENNQEIDLPDVNREEFIELLHNINPSSKNITDESVQFLLKLRHLFQIECVIDRAEDFLIESRNISKKKKLIIADDYKLFALQEHCFSAFKGTKELYYFKTTSIYKSLSDKMKIDLLERNLEAVYRHF</sequence>
<dbReference type="Pfam" id="PF00651">
    <property type="entry name" value="BTB"/>
    <property type="match status" value="1"/>
</dbReference>
<protein>
    <recommendedName>
        <fullName evidence="1">BTB domain-containing protein</fullName>
    </recommendedName>
</protein>